<dbReference type="Gene3D" id="2.130.10.10">
    <property type="entry name" value="YVTN repeat-like/Quinoprotein amine dehydrogenase"/>
    <property type="match status" value="2"/>
</dbReference>
<dbReference type="CDD" id="cd00200">
    <property type="entry name" value="WD40"/>
    <property type="match status" value="1"/>
</dbReference>
<dbReference type="PROSITE" id="PS50294">
    <property type="entry name" value="WD_REPEATS_REGION"/>
    <property type="match status" value="5"/>
</dbReference>
<dbReference type="PANTHER" id="PTHR19920">
    <property type="entry name" value="WD40 PROTEIN CIAO1"/>
    <property type="match status" value="1"/>
</dbReference>
<dbReference type="InterPro" id="IPR011992">
    <property type="entry name" value="EF-hand-dom_pair"/>
</dbReference>
<feature type="repeat" description="WD" evidence="6">
    <location>
        <begin position="16"/>
        <end position="49"/>
    </location>
</feature>
<keyword evidence="9" id="KW-1185">Reference proteome</keyword>
<comment type="similarity">
    <text evidence="5">Belongs to the WD repeat CIA1 family.</text>
</comment>
<dbReference type="SUPFAM" id="SSF47473">
    <property type="entry name" value="EF-hand"/>
    <property type="match status" value="1"/>
</dbReference>
<dbReference type="PRINTS" id="PR00450">
    <property type="entry name" value="RECOVERIN"/>
</dbReference>
<keyword evidence="2" id="KW-0677">Repeat</keyword>
<evidence type="ECO:0000256" key="6">
    <source>
        <dbReference type="PROSITE-ProRule" id="PRU00221"/>
    </source>
</evidence>
<evidence type="ECO:0000259" key="7">
    <source>
        <dbReference type="PROSITE" id="PS50222"/>
    </source>
</evidence>
<dbReference type="PROSITE" id="PS00678">
    <property type="entry name" value="WD_REPEATS_1"/>
    <property type="match status" value="1"/>
</dbReference>
<dbReference type="PANTHER" id="PTHR19920:SF0">
    <property type="entry name" value="CYTOSOLIC IRON-SULFUR PROTEIN ASSEMBLY PROTEIN CIAO1-RELATED"/>
    <property type="match status" value="1"/>
</dbReference>
<evidence type="ECO:0000256" key="1">
    <source>
        <dbReference type="ARBA" id="ARBA00022574"/>
    </source>
</evidence>
<gene>
    <name evidence="8" type="ORF">AARE701A_LOCUS17837</name>
</gene>
<dbReference type="InterPro" id="IPR019775">
    <property type="entry name" value="WD40_repeat_CS"/>
</dbReference>
<evidence type="ECO:0000256" key="4">
    <source>
        <dbReference type="ARBA" id="ARBA00023774"/>
    </source>
</evidence>
<keyword evidence="1 6" id="KW-0853">WD repeat</keyword>
<evidence type="ECO:0000313" key="8">
    <source>
        <dbReference type="EMBL" id="CAE6162799.1"/>
    </source>
</evidence>
<name>A0A8S2AYX9_ARAAE</name>
<dbReference type="SMART" id="SM00320">
    <property type="entry name" value="WD40"/>
    <property type="match status" value="6"/>
</dbReference>
<feature type="domain" description="EF-hand" evidence="7">
    <location>
        <begin position="418"/>
        <end position="453"/>
    </location>
</feature>
<keyword evidence="3" id="KW-0106">Calcium</keyword>
<comment type="function">
    <text evidence="5">Essential component of the cytosolic iron-sulfur (Fe/S) protein assembly machinery. Required for the maturation of extramitochondrial Fe/S proteins.</text>
</comment>
<dbReference type="PRINTS" id="PR00320">
    <property type="entry name" value="GPROTEINBRPT"/>
</dbReference>
<feature type="domain" description="EF-hand" evidence="7">
    <location>
        <begin position="499"/>
        <end position="534"/>
    </location>
</feature>
<evidence type="ECO:0000313" key="9">
    <source>
        <dbReference type="Proteomes" id="UP000682877"/>
    </source>
</evidence>
<dbReference type="CDD" id="cd00051">
    <property type="entry name" value="EFh"/>
    <property type="match status" value="2"/>
</dbReference>
<feature type="repeat" description="WD" evidence="6">
    <location>
        <begin position="202"/>
        <end position="234"/>
    </location>
</feature>
<dbReference type="FunFam" id="2.130.10.10:FF:000136">
    <property type="entry name" value="Probable cytosolic iron-sulfur protein assembly protein CIAO1"/>
    <property type="match status" value="1"/>
</dbReference>
<dbReference type="Pfam" id="PF00400">
    <property type="entry name" value="WD40"/>
    <property type="match status" value="6"/>
</dbReference>
<dbReference type="SUPFAM" id="SSF50978">
    <property type="entry name" value="WD40 repeat-like"/>
    <property type="match status" value="1"/>
</dbReference>
<dbReference type="AlphaFoldDB" id="A0A8S2AYX9"/>
<organism evidence="8 9">
    <name type="scientific">Arabidopsis arenosa</name>
    <name type="common">Sand rock-cress</name>
    <name type="synonym">Cardaminopsis arenosa</name>
    <dbReference type="NCBI Taxonomy" id="38785"/>
    <lineage>
        <taxon>Eukaryota</taxon>
        <taxon>Viridiplantae</taxon>
        <taxon>Streptophyta</taxon>
        <taxon>Embryophyta</taxon>
        <taxon>Tracheophyta</taxon>
        <taxon>Spermatophyta</taxon>
        <taxon>Magnoliopsida</taxon>
        <taxon>eudicotyledons</taxon>
        <taxon>Gunneridae</taxon>
        <taxon>Pentapetalae</taxon>
        <taxon>rosids</taxon>
        <taxon>malvids</taxon>
        <taxon>Brassicales</taxon>
        <taxon>Brassicaceae</taxon>
        <taxon>Camelineae</taxon>
        <taxon>Arabidopsis</taxon>
    </lineage>
</organism>
<dbReference type="Pfam" id="PF13499">
    <property type="entry name" value="EF-hand_7"/>
    <property type="match status" value="1"/>
</dbReference>
<dbReference type="InterPro" id="IPR001680">
    <property type="entry name" value="WD40_rpt"/>
</dbReference>
<comment type="similarity">
    <text evidence="4">Belongs to the calcineurin regulatory subunit family.</text>
</comment>
<evidence type="ECO:0000256" key="3">
    <source>
        <dbReference type="ARBA" id="ARBA00022837"/>
    </source>
</evidence>
<dbReference type="PROSITE" id="PS00018">
    <property type="entry name" value="EF_HAND_1"/>
    <property type="match status" value="1"/>
</dbReference>
<dbReference type="Proteomes" id="UP000682877">
    <property type="component" value="Chromosome 7"/>
</dbReference>
<dbReference type="InterPro" id="IPR036322">
    <property type="entry name" value="WD40_repeat_dom_sf"/>
</dbReference>
<proteinExistence type="inferred from homology"/>
<dbReference type="PROSITE" id="PS50082">
    <property type="entry name" value="WD_REPEATS_2"/>
    <property type="match status" value="5"/>
</dbReference>
<dbReference type="Gene3D" id="1.10.238.10">
    <property type="entry name" value="EF-hand"/>
    <property type="match status" value="1"/>
</dbReference>
<protein>
    <recommendedName>
        <fullName evidence="5">Probable cytosolic iron-sulfur protein assembly protein CIAO1 homolog</fullName>
    </recommendedName>
</protein>
<dbReference type="Pfam" id="PF13202">
    <property type="entry name" value="EF-hand_5"/>
    <property type="match status" value="1"/>
</dbReference>
<dbReference type="InterPro" id="IPR020472">
    <property type="entry name" value="WD40_PAC1"/>
</dbReference>
<dbReference type="InterPro" id="IPR015943">
    <property type="entry name" value="WD40/YVTN_repeat-like_dom_sf"/>
</dbReference>
<dbReference type="InterPro" id="IPR018247">
    <property type="entry name" value="EF_Hand_1_Ca_BS"/>
</dbReference>
<feature type="repeat" description="WD" evidence="6">
    <location>
        <begin position="153"/>
        <end position="185"/>
    </location>
</feature>
<dbReference type="EMBL" id="LR999457">
    <property type="protein sequence ID" value="CAE6162799.1"/>
    <property type="molecule type" value="Genomic_DNA"/>
</dbReference>
<feature type="repeat" description="WD" evidence="6">
    <location>
        <begin position="108"/>
        <end position="141"/>
    </location>
</feature>
<reference evidence="8" key="1">
    <citation type="submission" date="2021-01" db="EMBL/GenBank/DDBJ databases">
        <authorList>
            <person name="Bezrukov I."/>
        </authorList>
    </citation>
    <scope>NUCLEOTIDE SEQUENCE</scope>
</reference>
<sequence length="561" mass="63366">MKLMDKNLGLVEVQKLEGHTDRVWNVAWNPAADGVLASCSADKTVRIWEQSSLTRSWTCKAVLEGTHTRTVKSLAWSPSGKLLATASFDGTTCVWENFATDSESVSVLQVHESEVKSVSWNASGSLLATCGRDKSVWIWEVLPENEFECAAVLTGHSEDVKMVLWHPTMDVLFSCSYDNTIKIWSEDEDGDYNCVQTLGELNNGHSSTVWSISFNAAGDKMVTCSDDLTVKIWETDISMMQFGEGYVPWTHVCTLSGFHDRTIYSVHWSRDGVIASGAGDDTIQLFVDSNSDSVDRPSYKLLLKKEKAHEKDINSVQWAPDRSSSLTVGEQICAVFIPFFAIIDVLISSVGQCFDCRTTSPRSCQHADLERLARESRFSVNEVEALYELFKKLSCSIIDDGLIHKEELRLALFQAPYGENLFLDRVFDLFDEKKNGVIEFEEFIHALSVFHPYAPIEEKIDFAFRLYDLRQTGFIEREEVQQMVSAILMESDMMLSDELLTMIIDKTFADADSDKDGKINKEEWKAYVLKHPSLLKNMTLPYLKDVTTAFPSFIFNTEVED</sequence>
<dbReference type="GO" id="GO:0016226">
    <property type="term" value="P:iron-sulfur cluster assembly"/>
    <property type="evidence" value="ECO:0007669"/>
    <property type="project" value="UniProtKB-UniRule"/>
</dbReference>
<dbReference type="GO" id="GO:0097361">
    <property type="term" value="C:cytosolic [4Fe-4S] assembly targeting complex"/>
    <property type="evidence" value="ECO:0007669"/>
    <property type="project" value="InterPro"/>
</dbReference>
<dbReference type="PROSITE" id="PS50222">
    <property type="entry name" value="EF_HAND_2"/>
    <property type="match status" value="3"/>
</dbReference>
<feature type="domain" description="EF-hand" evidence="7">
    <location>
        <begin position="455"/>
        <end position="490"/>
    </location>
</feature>
<feature type="repeat" description="WD" evidence="6">
    <location>
        <begin position="64"/>
        <end position="96"/>
    </location>
</feature>
<dbReference type="GO" id="GO:0005509">
    <property type="term" value="F:calcium ion binding"/>
    <property type="evidence" value="ECO:0007669"/>
    <property type="project" value="InterPro"/>
</dbReference>
<dbReference type="FunFam" id="1.10.238.10:FF:000073">
    <property type="entry name" value="calcineurin B-like protein 3"/>
    <property type="match status" value="1"/>
</dbReference>
<dbReference type="SMART" id="SM00054">
    <property type="entry name" value="EFh"/>
    <property type="match status" value="3"/>
</dbReference>
<accession>A0A8S2AYX9</accession>
<evidence type="ECO:0000256" key="2">
    <source>
        <dbReference type="ARBA" id="ARBA00022737"/>
    </source>
</evidence>
<dbReference type="InterPro" id="IPR002048">
    <property type="entry name" value="EF_hand_dom"/>
</dbReference>
<dbReference type="InterPro" id="IPR028608">
    <property type="entry name" value="CIAO1/Cia1"/>
</dbReference>
<dbReference type="HAMAP" id="MF_03037">
    <property type="entry name" value="ciao1"/>
    <property type="match status" value="1"/>
</dbReference>
<evidence type="ECO:0000256" key="5">
    <source>
        <dbReference type="HAMAP-Rule" id="MF_03037"/>
    </source>
</evidence>